<sequence length="430" mass="46596">MKRLLPKLLAALVLAMLTVLAWQFRFEHSGPLLTGPFKPGLPGWEWKSGKGREANPDETGAVTISRTKGDGDPAVLVEHVLGTLDDARFLHIEMDAKWDDVEQDGDVRWATARVILFGKHPDGTTTMPHDHGLISAYGSAPWHHEEAVFDLVPNGGEQRLSLEHWGVRGSLQLRNVEVSVVRQRAWFLPAATALLIAWVLWGTWWAAPAPGRWKWLRALLAGCTLVGATWFLVFPQPRFSARSLSGQFRLGTALPVVAPPKAPEPAPPQPVPPVAVVPAPAPPPVSPVVPPPVAPPAPPAIVPPTAPAPAPPSEKREDRFVDEAIRQLHDRFNFLHIVAFGAFGLALFGFARPGLWPITAVIAFASEALPNYQQHQAWDRGDIGDLLSDGAGLLLAALVVMAVRKRWRKRCSPTDDPASGDSTPGKALPG</sequence>
<dbReference type="Proteomes" id="UP000676169">
    <property type="component" value="Chromosome"/>
</dbReference>
<evidence type="ECO:0000256" key="2">
    <source>
        <dbReference type="SAM" id="Phobius"/>
    </source>
</evidence>
<reference evidence="3" key="1">
    <citation type="submission" date="2021-04" db="EMBL/GenBank/DDBJ databases">
        <title>Luteolibacter sp. 32A isolated from the skin of an Anderson's salamander (Ambystoma andersonii).</title>
        <authorList>
            <person name="Spergser J."/>
            <person name="Busse H.-J."/>
        </authorList>
    </citation>
    <scope>NUCLEOTIDE SEQUENCE</scope>
    <source>
        <strain evidence="3">32A</strain>
    </source>
</reference>
<feature type="region of interest" description="Disordered" evidence="1">
    <location>
        <begin position="410"/>
        <end position="430"/>
    </location>
</feature>
<evidence type="ECO:0000313" key="4">
    <source>
        <dbReference type="Proteomes" id="UP000676169"/>
    </source>
</evidence>
<accession>A0A975IYL5</accession>
<feature type="transmembrane region" description="Helical" evidence="2">
    <location>
        <begin position="386"/>
        <end position="403"/>
    </location>
</feature>
<evidence type="ECO:0000256" key="1">
    <source>
        <dbReference type="SAM" id="MobiDB-lite"/>
    </source>
</evidence>
<protein>
    <recommendedName>
        <fullName evidence="5">VanZ-like domain-containing protein</fullName>
    </recommendedName>
</protein>
<name>A0A975IYL5_9BACT</name>
<gene>
    <name evidence="3" type="ORF">KBB96_15470</name>
</gene>
<keyword evidence="2" id="KW-0812">Transmembrane</keyword>
<keyword evidence="2" id="KW-0472">Membrane</keyword>
<feature type="transmembrane region" description="Helical" evidence="2">
    <location>
        <begin position="332"/>
        <end position="351"/>
    </location>
</feature>
<dbReference type="RefSeq" id="WP_211630396.1">
    <property type="nucleotide sequence ID" value="NZ_CP073100.1"/>
</dbReference>
<dbReference type="AlphaFoldDB" id="A0A975IYL5"/>
<feature type="transmembrane region" description="Helical" evidence="2">
    <location>
        <begin position="186"/>
        <end position="207"/>
    </location>
</feature>
<evidence type="ECO:0008006" key="5">
    <source>
        <dbReference type="Google" id="ProtNLM"/>
    </source>
</evidence>
<organism evidence="3 4">
    <name type="scientific">Luteolibacter ambystomatis</name>
    <dbReference type="NCBI Taxonomy" id="2824561"/>
    <lineage>
        <taxon>Bacteria</taxon>
        <taxon>Pseudomonadati</taxon>
        <taxon>Verrucomicrobiota</taxon>
        <taxon>Verrucomicrobiia</taxon>
        <taxon>Verrucomicrobiales</taxon>
        <taxon>Verrucomicrobiaceae</taxon>
        <taxon>Luteolibacter</taxon>
    </lineage>
</organism>
<proteinExistence type="predicted"/>
<keyword evidence="4" id="KW-1185">Reference proteome</keyword>
<keyword evidence="2" id="KW-1133">Transmembrane helix</keyword>
<dbReference type="EMBL" id="CP073100">
    <property type="protein sequence ID" value="QUE50264.1"/>
    <property type="molecule type" value="Genomic_DNA"/>
</dbReference>
<evidence type="ECO:0000313" key="3">
    <source>
        <dbReference type="EMBL" id="QUE50264.1"/>
    </source>
</evidence>
<dbReference type="KEGG" id="lamb:KBB96_15470"/>